<dbReference type="PANTHER" id="PTHR30204">
    <property type="entry name" value="REDOX-CYCLING DRUG-SENSING TRANSCRIPTIONAL ACTIVATOR SOXR"/>
    <property type="match status" value="1"/>
</dbReference>
<protein>
    <submittedName>
        <fullName evidence="3">MerR family transcriptional regulator</fullName>
    </submittedName>
</protein>
<dbReference type="SMART" id="SM00422">
    <property type="entry name" value="HTH_MERR"/>
    <property type="match status" value="1"/>
</dbReference>
<dbReference type="PANTHER" id="PTHR30204:SF98">
    <property type="entry name" value="HTH-TYPE TRANSCRIPTIONAL REGULATOR ADHR"/>
    <property type="match status" value="1"/>
</dbReference>
<evidence type="ECO:0000313" key="3">
    <source>
        <dbReference type="EMBL" id="NOU82234.1"/>
    </source>
</evidence>
<dbReference type="EMBL" id="WHOB01000069">
    <property type="protein sequence ID" value="NOU82234.1"/>
    <property type="molecule type" value="Genomic_DNA"/>
</dbReference>
<dbReference type="Gene3D" id="1.10.1660.10">
    <property type="match status" value="1"/>
</dbReference>
<keyword evidence="1" id="KW-0238">DNA-binding</keyword>
<sequence length="214" mass="25118">MRTDCYILCSFSYLFLISSFLNVPVDERQQHCYNNFIKYSSYSKSILWRYEILNQSLHEPKYTIKDVAEITGLTKHTIRYYDDQQLIPFVSRDGRNNRLFSDHDLDWLRMVHSFRVSGLPISEVKHYIAMCLQGDETIPDRAELVAKQEKELEAKIHAYNLQLMHIKEKKAYYKSVLAGQLNDTWNPVNNNPECGEKYDIPEHIHSASKAHVSP</sequence>
<name>A0ABX1YRM5_9BACL</name>
<organism evidence="3 4">
    <name type="scientific">Paenibacillus phytohabitans</name>
    <dbReference type="NCBI Taxonomy" id="2654978"/>
    <lineage>
        <taxon>Bacteria</taxon>
        <taxon>Bacillati</taxon>
        <taxon>Bacillota</taxon>
        <taxon>Bacilli</taxon>
        <taxon>Bacillales</taxon>
        <taxon>Paenibacillaceae</taxon>
        <taxon>Paenibacillus</taxon>
    </lineage>
</organism>
<reference evidence="3 4" key="1">
    <citation type="submission" date="2019-10" db="EMBL/GenBank/DDBJ databases">
        <title>Description of Paenibacillus terricola sp. nov.</title>
        <authorList>
            <person name="Carlier A."/>
            <person name="Qi S."/>
        </authorList>
    </citation>
    <scope>NUCLEOTIDE SEQUENCE [LARGE SCALE GENOMIC DNA]</scope>
    <source>
        <strain evidence="3 4">LMG 31459</strain>
    </source>
</reference>
<proteinExistence type="predicted"/>
<comment type="caution">
    <text evidence="3">The sequence shown here is derived from an EMBL/GenBank/DDBJ whole genome shotgun (WGS) entry which is preliminary data.</text>
</comment>
<dbReference type="SUPFAM" id="SSF46955">
    <property type="entry name" value="Putative DNA-binding domain"/>
    <property type="match status" value="1"/>
</dbReference>
<dbReference type="PROSITE" id="PS50937">
    <property type="entry name" value="HTH_MERR_2"/>
    <property type="match status" value="1"/>
</dbReference>
<evidence type="ECO:0000259" key="2">
    <source>
        <dbReference type="PROSITE" id="PS50937"/>
    </source>
</evidence>
<keyword evidence="4" id="KW-1185">Reference proteome</keyword>
<evidence type="ECO:0000313" key="4">
    <source>
        <dbReference type="Proteomes" id="UP000596857"/>
    </source>
</evidence>
<evidence type="ECO:0000256" key="1">
    <source>
        <dbReference type="ARBA" id="ARBA00023125"/>
    </source>
</evidence>
<dbReference type="InterPro" id="IPR000551">
    <property type="entry name" value="MerR-type_HTH_dom"/>
</dbReference>
<dbReference type="CDD" id="cd01109">
    <property type="entry name" value="HTH_YyaN"/>
    <property type="match status" value="1"/>
</dbReference>
<dbReference type="Pfam" id="PF13411">
    <property type="entry name" value="MerR_1"/>
    <property type="match status" value="1"/>
</dbReference>
<gene>
    <name evidence="3" type="ORF">GC101_25540</name>
</gene>
<dbReference type="InterPro" id="IPR009061">
    <property type="entry name" value="DNA-bd_dom_put_sf"/>
</dbReference>
<dbReference type="InterPro" id="IPR047057">
    <property type="entry name" value="MerR_fam"/>
</dbReference>
<accession>A0ABX1YRM5</accession>
<dbReference type="Proteomes" id="UP000596857">
    <property type="component" value="Unassembled WGS sequence"/>
</dbReference>
<feature type="domain" description="HTH merR-type" evidence="2">
    <location>
        <begin position="61"/>
        <end position="130"/>
    </location>
</feature>